<dbReference type="Proteomes" id="UP000820818">
    <property type="component" value="Linkage Group LG9"/>
</dbReference>
<evidence type="ECO:0000256" key="3">
    <source>
        <dbReference type="ARBA" id="ARBA00022525"/>
    </source>
</evidence>
<evidence type="ECO:0000256" key="5">
    <source>
        <dbReference type="ARBA" id="ARBA00023098"/>
    </source>
</evidence>
<reference evidence="8 9" key="1">
    <citation type="submission" date="2022-05" db="EMBL/GenBank/DDBJ databases">
        <title>A multi-omics perspective on studying reproductive biology in Daphnia sinensis.</title>
        <authorList>
            <person name="Jia J."/>
        </authorList>
    </citation>
    <scope>NUCLEOTIDE SEQUENCE [LARGE SCALE GENOMIC DNA]</scope>
    <source>
        <strain evidence="8 9">WSL</strain>
    </source>
</reference>
<feature type="domain" description="Phospholipase A2-like central" evidence="7">
    <location>
        <begin position="93"/>
        <end position="187"/>
    </location>
</feature>
<evidence type="ECO:0000259" key="7">
    <source>
        <dbReference type="Pfam" id="PF05826"/>
    </source>
</evidence>
<protein>
    <recommendedName>
        <fullName evidence="7">Phospholipase A2-like central domain-containing protein</fullName>
    </recommendedName>
</protein>
<gene>
    <name evidence="8" type="ORF">GHT06_020965</name>
</gene>
<dbReference type="GO" id="GO:0050482">
    <property type="term" value="P:arachidonate secretion"/>
    <property type="evidence" value="ECO:0007669"/>
    <property type="project" value="InterPro"/>
</dbReference>
<comment type="caution">
    <text evidence="8">The sequence shown here is derived from an EMBL/GenBank/DDBJ whole genome shotgun (WGS) entry which is preliminary data.</text>
</comment>
<dbReference type="PROSITE" id="PS00118">
    <property type="entry name" value="PA2_HIS"/>
    <property type="match status" value="1"/>
</dbReference>
<comment type="subcellular location">
    <subcellularLocation>
        <location evidence="2">Secreted</location>
    </subcellularLocation>
</comment>
<dbReference type="GO" id="GO:0004623">
    <property type="term" value="F:phospholipase A2 activity"/>
    <property type="evidence" value="ECO:0007669"/>
    <property type="project" value="InterPro"/>
</dbReference>
<keyword evidence="6" id="KW-0732">Signal</keyword>
<dbReference type="Pfam" id="PF05826">
    <property type="entry name" value="Phospholip_A2_2"/>
    <property type="match status" value="1"/>
</dbReference>
<organism evidence="8 9">
    <name type="scientific">Daphnia sinensis</name>
    <dbReference type="NCBI Taxonomy" id="1820382"/>
    <lineage>
        <taxon>Eukaryota</taxon>
        <taxon>Metazoa</taxon>
        <taxon>Ecdysozoa</taxon>
        <taxon>Arthropoda</taxon>
        <taxon>Crustacea</taxon>
        <taxon>Branchiopoda</taxon>
        <taxon>Diplostraca</taxon>
        <taxon>Cladocera</taxon>
        <taxon>Anomopoda</taxon>
        <taxon>Daphniidae</taxon>
        <taxon>Daphnia</taxon>
        <taxon>Daphnia similis group</taxon>
    </lineage>
</organism>
<dbReference type="InterPro" id="IPR033113">
    <property type="entry name" value="PLA2_histidine"/>
</dbReference>
<dbReference type="GO" id="GO:0005576">
    <property type="term" value="C:extracellular region"/>
    <property type="evidence" value="ECO:0007669"/>
    <property type="project" value="UniProtKB-SubCell"/>
</dbReference>
<keyword evidence="4" id="KW-0442">Lipid degradation</keyword>
<evidence type="ECO:0000256" key="2">
    <source>
        <dbReference type="ARBA" id="ARBA00004613"/>
    </source>
</evidence>
<proteinExistence type="predicted"/>
<dbReference type="Gene3D" id="1.20.90.10">
    <property type="entry name" value="Phospholipase A2 domain"/>
    <property type="match status" value="1"/>
</dbReference>
<dbReference type="GO" id="GO:0006644">
    <property type="term" value="P:phospholipid metabolic process"/>
    <property type="evidence" value="ECO:0007669"/>
    <property type="project" value="InterPro"/>
</dbReference>
<dbReference type="EMBL" id="WJBH02000009">
    <property type="protein sequence ID" value="KAI9553073.1"/>
    <property type="molecule type" value="Genomic_DNA"/>
</dbReference>
<evidence type="ECO:0000256" key="1">
    <source>
        <dbReference type="ARBA" id="ARBA00001913"/>
    </source>
</evidence>
<keyword evidence="9" id="KW-1185">Reference proteome</keyword>
<evidence type="ECO:0000256" key="4">
    <source>
        <dbReference type="ARBA" id="ARBA00022963"/>
    </source>
</evidence>
<dbReference type="InterPro" id="IPR036444">
    <property type="entry name" value="PLipase_A2_dom_sf"/>
</dbReference>
<dbReference type="SUPFAM" id="SSF48619">
    <property type="entry name" value="Phospholipase A2, PLA2"/>
    <property type="match status" value="1"/>
</dbReference>
<evidence type="ECO:0000256" key="6">
    <source>
        <dbReference type="SAM" id="SignalP"/>
    </source>
</evidence>
<keyword evidence="3" id="KW-0964">Secreted</keyword>
<feature type="chain" id="PRO_5041897777" description="Phospholipase A2-like central domain-containing protein" evidence="6">
    <location>
        <begin position="16"/>
        <end position="197"/>
    </location>
</feature>
<dbReference type="InterPro" id="IPR016090">
    <property type="entry name" value="PLA2-like_dom"/>
</dbReference>
<evidence type="ECO:0000313" key="9">
    <source>
        <dbReference type="Proteomes" id="UP000820818"/>
    </source>
</evidence>
<accession>A0AAD5KZT6</accession>
<sequence>MKLIVIFSLLKITFATTSNWTRFDELLIFDGNPYGRRAVLVSGDPNEPCHIYGQNSFWLLNQHRILLTYILSIQVIMAPANGKKKKQNQIITTESTKWCGPGNVANAFDDLGTHVATDTCCRDHDNCDDKMSPGACKNGLCNTSIFTKSHCQCDDQLRHCLLNSNDEASFPVGLIYFNVAAITCYQQTPDCVNKDLR</sequence>
<dbReference type="AlphaFoldDB" id="A0AAD5KZT6"/>
<evidence type="ECO:0000313" key="8">
    <source>
        <dbReference type="EMBL" id="KAI9553073.1"/>
    </source>
</evidence>
<keyword evidence="5" id="KW-0443">Lipid metabolism</keyword>
<feature type="signal peptide" evidence="6">
    <location>
        <begin position="1"/>
        <end position="15"/>
    </location>
</feature>
<comment type="cofactor">
    <cofactor evidence="1">
        <name>Ca(2+)</name>
        <dbReference type="ChEBI" id="CHEBI:29108"/>
    </cofactor>
</comment>
<name>A0AAD5KZT6_9CRUS</name>
<dbReference type="PANTHER" id="PTHR12253">
    <property type="entry name" value="RH14732P"/>
    <property type="match status" value="1"/>
</dbReference>
<dbReference type="GO" id="GO:0016042">
    <property type="term" value="P:lipid catabolic process"/>
    <property type="evidence" value="ECO:0007669"/>
    <property type="project" value="UniProtKB-KW"/>
</dbReference>